<dbReference type="Pfam" id="PF04203">
    <property type="entry name" value="Sortase"/>
    <property type="match status" value="1"/>
</dbReference>
<gene>
    <name evidence="4" type="ORF">ACGFYS_14335</name>
</gene>
<dbReference type="SUPFAM" id="SSF63817">
    <property type="entry name" value="Sortase"/>
    <property type="match status" value="1"/>
</dbReference>
<dbReference type="RefSeq" id="WP_189848491.1">
    <property type="nucleotide sequence ID" value="NZ_BMVV01000004.1"/>
</dbReference>
<feature type="region of interest" description="Disordered" evidence="2">
    <location>
        <begin position="1"/>
        <end position="23"/>
    </location>
</feature>
<keyword evidence="5" id="KW-1185">Reference proteome</keyword>
<keyword evidence="3" id="KW-1133">Transmembrane helix</keyword>
<evidence type="ECO:0000256" key="3">
    <source>
        <dbReference type="SAM" id="Phobius"/>
    </source>
</evidence>
<proteinExistence type="predicted"/>
<feature type="transmembrane region" description="Helical" evidence="3">
    <location>
        <begin position="28"/>
        <end position="46"/>
    </location>
</feature>
<dbReference type="InterPro" id="IPR005754">
    <property type="entry name" value="Sortase"/>
</dbReference>
<organism evidence="4 5">
    <name type="scientific">Streptomyces omiyaensis</name>
    <dbReference type="NCBI Taxonomy" id="68247"/>
    <lineage>
        <taxon>Bacteria</taxon>
        <taxon>Bacillati</taxon>
        <taxon>Actinomycetota</taxon>
        <taxon>Actinomycetes</taxon>
        <taxon>Kitasatosporales</taxon>
        <taxon>Streptomycetaceae</taxon>
        <taxon>Streptomyces</taxon>
    </lineage>
</organism>
<accession>A0ABW7BVB1</accession>
<dbReference type="Proteomes" id="UP001604282">
    <property type="component" value="Unassembled WGS sequence"/>
</dbReference>
<dbReference type="NCBIfam" id="NF033748">
    <property type="entry name" value="class_F_sortase"/>
    <property type="match status" value="1"/>
</dbReference>
<keyword evidence="1" id="KW-0378">Hydrolase</keyword>
<keyword evidence="3" id="KW-0472">Membrane</keyword>
<evidence type="ECO:0000256" key="1">
    <source>
        <dbReference type="ARBA" id="ARBA00022801"/>
    </source>
</evidence>
<dbReference type="CDD" id="cd05829">
    <property type="entry name" value="Sortase_F"/>
    <property type="match status" value="1"/>
</dbReference>
<feature type="region of interest" description="Disordered" evidence="2">
    <location>
        <begin position="54"/>
        <end position="97"/>
    </location>
</feature>
<keyword evidence="3" id="KW-0812">Transmembrane</keyword>
<evidence type="ECO:0000313" key="5">
    <source>
        <dbReference type="Proteomes" id="UP001604282"/>
    </source>
</evidence>
<dbReference type="EMBL" id="JBICZW010000007">
    <property type="protein sequence ID" value="MFG3190111.1"/>
    <property type="molecule type" value="Genomic_DNA"/>
</dbReference>
<reference evidence="4 5" key="1">
    <citation type="submission" date="2024-10" db="EMBL/GenBank/DDBJ databases">
        <title>The Natural Products Discovery Center: Release of the First 8490 Sequenced Strains for Exploring Actinobacteria Biosynthetic Diversity.</title>
        <authorList>
            <person name="Kalkreuter E."/>
            <person name="Kautsar S.A."/>
            <person name="Yang D."/>
            <person name="Bader C.D."/>
            <person name="Teijaro C.N."/>
            <person name="Fluegel L."/>
            <person name="Davis C.M."/>
            <person name="Simpson J.R."/>
            <person name="Lauterbach L."/>
            <person name="Steele A.D."/>
            <person name="Gui C."/>
            <person name="Meng S."/>
            <person name="Li G."/>
            <person name="Viehrig K."/>
            <person name="Ye F."/>
            <person name="Su P."/>
            <person name="Kiefer A.F."/>
            <person name="Nichols A."/>
            <person name="Cepeda A.J."/>
            <person name="Yan W."/>
            <person name="Fan B."/>
            <person name="Jiang Y."/>
            <person name="Adhikari A."/>
            <person name="Zheng C.-J."/>
            <person name="Schuster L."/>
            <person name="Cowan T.M."/>
            <person name="Smanski M.J."/>
            <person name="Chevrette M.G."/>
            <person name="De Carvalho L.P.S."/>
            <person name="Shen B."/>
        </authorList>
    </citation>
    <scope>NUCLEOTIDE SEQUENCE [LARGE SCALE GENOMIC DNA]</scope>
    <source>
        <strain evidence="4 5">NPDC048229</strain>
    </source>
</reference>
<evidence type="ECO:0000313" key="4">
    <source>
        <dbReference type="EMBL" id="MFG3190111.1"/>
    </source>
</evidence>
<dbReference type="InterPro" id="IPR042001">
    <property type="entry name" value="Sortase_F"/>
</dbReference>
<protein>
    <submittedName>
        <fullName evidence="4">Class F sortase</fullName>
    </submittedName>
</protein>
<evidence type="ECO:0000256" key="2">
    <source>
        <dbReference type="SAM" id="MobiDB-lite"/>
    </source>
</evidence>
<name>A0ABW7BVB1_9ACTN</name>
<dbReference type="InterPro" id="IPR023365">
    <property type="entry name" value="Sortase_dom-sf"/>
</dbReference>
<sequence>MPDEKTSVKQPPPDSAGEDASRRWPARWVAPTVFWTTALAALLVLFGPKTFTQDEADTPRSEASSTALSAPVGASTPSRAPHQAPPGTGPTSSPAMSRAIPTRLKIDKIGVDAPFTDLEIGPSGALDPPPADDVNLVGWHAAGIAPGERGTALIAGHLDTATAPAVFARLGELQAGDSFEVTRADGTTAVFLVDSVESFSKDDFPNQRVYDDTPDALVRLITCAGPYDRTAKDYTENLVVFAHLQPAD</sequence>
<comment type="caution">
    <text evidence="4">The sequence shown here is derived from an EMBL/GenBank/DDBJ whole genome shotgun (WGS) entry which is preliminary data.</text>
</comment>
<dbReference type="Gene3D" id="2.40.260.10">
    <property type="entry name" value="Sortase"/>
    <property type="match status" value="1"/>
</dbReference>